<dbReference type="SUPFAM" id="SSF51658">
    <property type="entry name" value="Xylose isomerase-like"/>
    <property type="match status" value="1"/>
</dbReference>
<dbReference type="HAMAP" id="MF_00152">
    <property type="entry name" value="Nfo"/>
    <property type="match status" value="1"/>
</dbReference>
<keyword evidence="7" id="KW-0234">DNA repair</keyword>
<evidence type="ECO:0000256" key="7">
    <source>
        <dbReference type="ARBA" id="ARBA00023204"/>
    </source>
</evidence>
<feature type="domain" description="Xylose isomerase-like TIM barrel" evidence="8">
    <location>
        <begin position="38"/>
        <end position="287"/>
    </location>
</feature>
<evidence type="ECO:0000313" key="10">
    <source>
        <dbReference type="WBParaSite" id="jg17647"/>
    </source>
</evidence>
<organism evidence="9 10">
    <name type="scientific">Ditylenchus dipsaci</name>
    <dbReference type="NCBI Taxonomy" id="166011"/>
    <lineage>
        <taxon>Eukaryota</taxon>
        <taxon>Metazoa</taxon>
        <taxon>Ecdysozoa</taxon>
        <taxon>Nematoda</taxon>
        <taxon>Chromadorea</taxon>
        <taxon>Rhabditida</taxon>
        <taxon>Tylenchina</taxon>
        <taxon>Tylenchomorpha</taxon>
        <taxon>Sphaerularioidea</taxon>
        <taxon>Anguinidae</taxon>
        <taxon>Anguininae</taxon>
        <taxon>Ditylenchus</taxon>
    </lineage>
</organism>
<evidence type="ECO:0000256" key="1">
    <source>
        <dbReference type="ARBA" id="ARBA00001947"/>
    </source>
</evidence>
<dbReference type="FunFam" id="3.20.20.150:FF:000001">
    <property type="entry name" value="Probable endonuclease 4"/>
    <property type="match status" value="1"/>
</dbReference>
<dbReference type="InterPro" id="IPR036237">
    <property type="entry name" value="Xyl_isomerase-like_sf"/>
</dbReference>
<dbReference type="PROSITE" id="PS00730">
    <property type="entry name" value="AP_NUCLEASE_F2_2"/>
    <property type="match status" value="1"/>
</dbReference>
<evidence type="ECO:0000256" key="2">
    <source>
        <dbReference type="ARBA" id="ARBA00005340"/>
    </source>
</evidence>
<dbReference type="InterPro" id="IPR001719">
    <property type="entry name" value="AP_endonuc_2"/>
</dbReference>
<name>A0A915DC24_9BILA</name>
<evidence type="ECO:0000259" key="8">
    <source>
        <dbReference type="Pfam" id="PF01261"/>
    </source>
</evidence>
<dbReference type="GO" id="GO:0006284">
    <property type="term" value="P:base-excision repair"/>
    <property type="evidence" value="ECO:0007669"/>
    <property type="project" value="TreeGrafter"/>
</dbReference>
<accession>A0A915DC24</accession>
<dbReference type="Pfam" id="PF01261">
    <property type="entry name" value="AP_endonuc_2"/>
    <property type="match status" value="1"/>
</dbReference>
<dbReference type="PROSITE" id="PS00729">
    <property type="entry name" value="AP_NUCLEASE_F2_1"/>
    <property type="match status" value="1"/>
</dbReference>
<dbReference type="WBParaSite" id="jg17647">
    <property type="protein sequence ID" value="jg17647"/>
    <property type="gene ID" value="jg17647"/>
</dbReference>
<dbReference type="InterPro" id="IPR013022">
    <property type="entry name" value="Xyl_isomerase-like_TIM-brl"/>
</dbReference>
<dbReference type="NCBIfam" id="NF002199">
    <property type="entry name" value="PRK01060.1-4"/>
    <property type="match status" value="1"/>
</dbReference>
<dbReference type="Proteomes" id="UP000887574">
    <property type="component" value="Unplaced"/>
</dbReference>
<dbReference type="PANTHER" id="PTHR21445:SF0">
    <property type="entry name" value="APURINIC-APYRIMIDINIC ENDONUCLEASE"/>
    <property type="match status" value="1"/>
</dbReference>
<dbReference type="GO" id="GO:0008270">
    <property type="term" value="F:zinc ion binding"/>
    <property type="evidence" value="ECO:0007669"/>
    <property type="project" value="InterPro"/>
</dbReference>
<dbReference type="Gene3D" id="3.20.20.150">
    <property type="entry name" value="Divalent-metal-dependent TIM barrel enzymes"/>
    <property type="match status" value="1"/>
</dbReference>
<dbReference type="PROSITE" id="PS51432">
    <property type="entry name" value="AP_NUCLEASE_F2_4"/>
    <property type="match status" value="1"/>
</dbReference>
<comment type="cofactor">
    <cofactor evidence="1">
        <name>Zn(2+)</name>
        <dbReference type="ChEBI" id="CHEBI:29105"/>
    </cofactor>
</comment>
<dbReference type="InterPro" id="IPR018246">
    <property type="entry name" value="AP_endonuc_F2_Zn_BS"/>
</dbReference>
<dbReference type="GO" id="GO:0005739">
    <property type="term" value="C:mitochondrion"/>
    <property type="evidence" value="ECO:0007669"/>
    <property type="project" value="TreeGrafter"/>
</dbReference>
<dbReference type="CDD" id="cd00019">
    <property type="entry name" value="AP2Ec"/>
    <property type="match status" value="1"/>
</dbReference>
<proteinExistence type="inferred from homology"/>
<sequence length="298" mass="33574">MHPIVLNFYCIILEQQSSMPKNASSSSVLGVENAVFNAVSMGCRSFALFIRNQRQWKSKPMEESAVEAWNEAIKATGFSLDQIIPHGSYLMNPGSPEAEKLGKTREAMLDECQRCERLGIKMYNFHPGSSVGKSTRKDCLKTVAETIDYIHSNTDFITLVVETMAGSGHTVGGTFQDLSTIIDQVADKKRVGVCIDTCHIFASGYDLRTQKEYDKTMDAFHKEVDFKYLKAVHLNDSKEALFSCKDRHANIGKGQLGLISFSFLMNDRRFDSIPMVLETPEGSYPHEMKELYQLQNKR</sequence>
<evidence type="ECO:0000313" key="9">
    <source>
        <dbReference type="Proteomes" id="UP000887574"/>
    </source>
</evidence>
<dbReference type="GO" id="GO:0003677">
    <property type="term" value="F:DNA binding"/>
    <property type="evidence" value="ECO:0007669"/>
    <property type="project" value="InterPro"/>
</dbReference>
<protein>
    <submittedName>
        <fullName evidence="10">Xylose isomerase-like TIM barrel domain-containing protein</fullName>
    </submittedName>
</protein>
<keyword evidence="5" id="KW-0378">Hydrolase</keyword>
<dbReference type="SMART" id="SM00518">
    <property type="entry name" value="AP2Ec"/>
    <property type="match status" value="1"/>
</dbReference>
<comment type="similarity">
    <text evidence="2">Belongs to the AP endonuclease 2 family.</text>
</comment>
<dbReference type="PANTHER" id="PTHR21445">
    <property type="entry name" value="ENDONUCLEASE IV ENDODEOXYRIBONUCLEASE IV"/>
    <property type="match status" value="1"/>
</dbReference>
<keyword evidence="9" id="KW-1185">Reference proteome</keyword>
<dbReference type="AlphaFoldDB" id="A0A915DC24"/>
<keyword evidence="4" id="KW-0227">DNA damage</keyword>
<keyword evidence="3" id="KW-0479">Metal-binding</keyword>
<keyword evidence="6" id="KW-0862">Zinc</keyword>
<dbReference type="GO" id="GO:0003906">
    <property type="term" value="F:DNA-(apurinic or apyrimidinic site) endonuclease activity"/>
    <property type="evidence" value="ECO:0007669"/>
    <property type="project" value="TreeGrafter"/>
</dbReference>
<evidence type="ECO:0000256" key="4">
    <source>
        <dbReference type="ARBA" id="ARBA00022763"/>
    </source>
</evidence>
<evidence type="ECO:0000256" key="5">
    <source>
        <dbReference type="ARBA" id="ARBA00022801"/>
    </source>
</evidence>
<dbReference type="GO" id="GO:0008081">
    <property type="term" value="F:phosphoric diester hydrolase activity"/>
    <property type="evidence" value="ECO:0007669"/>
    <property type="project" value="TreeGrafter"/>
</dbReference>
<dbReference type="GO" id="GO:0005634">
    <property type="term" value="C:nucleus"/>
    <property type="evidence" value="ECO:0007669"/>
    <property type="project" value="TreeGrafter"/>
</dbReference>
<evidence type="ECO:0000256" key="6">
    <source>
        <dbReference type="ARBA" id="ARBA00022833"/>
    </source>
</evidence>
<evidence type="ECO:0000256" key="3">
    <source>
        <dbReference type="ARBA" id="ARBA00022723"/>
    </source>
</evidence>
<dbReference type="NCBIfam" id="TIGR00587">
    <property type="entry name" value="nfo"/>
    <property type="match status" value="1"/>
</dbReference>
<reference evidence="10" key="1">
    <citation type="submission" date="2022-11" db="UniProtKB">
        <authorList>
            <consortium name="WormBaseParasite"/>
        </authorList>
    </citation>
    <scope>IDENTIFICATION</scope>
</reference>